<dbReference type="STRING" id="1111077.M1WI51"/>
<evidence type="ECO:0000313" key="2">
    <source>
        <dbReference type="Proteomes" id="UP000016801"/>
    </source>
</evidence>
<dbReference type="OrthoDB" id="629492at2759"/>
<gene>
    <name evidence="1" type="ORF">CPUR_07797</name>
</gene>
<evidence type="ECO:0008006" key="3">
    <source>
        <dbReference type="Google" id="ProtNLM"/>
    </source>
</evidence>
<proteinExistence type="predicted"/>
<name>M1WI51_CLAP2</name>
<accession>M1WI51</accession>
<reference evidence="1 2" key="1">
    <citation type="journal article" date="2013" name="PLoS Genet.">
        <title>Plant-symbiotic fungi as chemical engineers: Multi-genome analysis of the Clavicipitaceae reveals dynamics of alkaloid loci.</title>
        <authorList>
            <person name="Schardl C.L."/>
            <person name="Young C.A."/>
            <person name="Hesse U."/>
            <person name="Amyotte S.G."/>
            <person name="Andreeva K."/>
            <person name="Calie P.J."/>
            <person name="Fleetwood D.J."/>
            <person name="Haws D.C."/>
            <person name="Moore N."/>
            <person name="Oeser B."/>
            <person name="Panaccione D.G."/>
            <person name="Schweri K.K."/>
            <person name="Voisey C.R."/>
            <person name="Farman M.L."/>
            <person name="Jaromczyk J.W."/>
            <person name="Roe B.A."/>
            <person name="O'Sullivan D.M."/>
            <person name="Scott B."/>
            <person name="Tudzynski P."/>
            <person name="An Z."/>
            <person name="Arnaoudova E.G."/>
            <person name="Bullock C.T."/>
            <person name="Charlton N.D."/>
            <person name="Chen L."/>
            <person name="Cox M."/>
            <person name="Dinkins R.D."/>
            <person name="Florea S."/>
            <person name="Glenn A.E."/>
            <person name="Gordon A."/>
            <person name="Gueldener U."/>
            <person name="Harris D.R."/>
            <person name="Hollin W."/>
            <person name="Jaromczyk J."/>
            <person name="Johnson R.D."/>
            <person name="Khan A.K."/>
            <person name="Leistner E."/>
            <person name="Leuchtmann A."/>
            <person name="Li C."/>
            <person name="Liu J."/>
            <person name="Liu J."/>
            <person name="Liu M."/>
            <person name="Mace W."/>
            <person name="Machado C."/>
            <person name="Nagabhyru P."/>
            <person name="Pan J."/>
            <person name="Schmid J."/>
            <person name="Sugawara K."/>
            <person name="Steiner U."/>
            <person name="Takach J.E."/>
            <person name="Tanaka E."/>
            <person name="Webb J.S."/>
            <person name="Wilson E.V."/>
            <person name="Wiseman J.L."/>
            <person name="Yoshida R."/>
            <person name="Zeng Z."/>
        </authorList>
    </citation>
    <scope>NUCLEOTIDE SEQUENCE [LARGE SCALE GENOMIC DNA]</scope>
    <source>
        <strain evidence="1 2">20.1</strain>
    </source>
</reference>
<dbReference type="Proteomes" id="UP000016801">
    <property type="component" value="Unassembled WGS sequence"/>
</dbReference>
<dbReference type="VEuPathDB" id="FungiDB:CPUR_07797"/>
<comment type="caution">
    <text evidence="1">The sequence shown here is derived from an EMBL/GenBank/DDBJ whole genome shotgun (WGS) entry which is preliminary data.</text>
</comment>
<keyword evidence="2" id="KW-1185">Reference proteome</keyword>
<sequence length="160" mass="18462">MAKQLTSFDLVFPKAYCEGLDDPVTGTTIIEYPVRRTVGAISIWHLEGYEWLRRTPSIRTLGIYEFCFPVDVESHEDSPLLRFLATFPNLRTLKINSSEYSTPDFVSLVVSIMRVTHLKTIYTTCVDGEFLDQLRETAHEHGVQLMSQFPEQQWPMQLES</sequence>
<evidence type="ECO:0000313" key="1">
    <source>
        <dbReference type="EMBL" id="CCE33869.1"/>
    </source>
</evidence>
<protein>
    <recommendedName>
        <fullName evidence="3">F-box domain-containing protein</fullName>
    </recommendedName>
</protein>
<dbReference type="EMBL" id="CAGA01000068">
    <property type="protein sequence ID" value="CCE33869.1"/>
    <property type="molecule type" value="Genomic_DNA"/>
</dbReference>
<dbReference type="HOGENOM" id="CLU_122930_0_0_1"/>
<dbReference type="AlphaFoldDB" id="M1WI51"/>
<organism evidence="1 2">
    <name type="scientific">Claviceps purpurea (strain 20.1)</name>
    <name type="common">Ergot fungus</name>
    <name type="synonym">Sphacelia segetum</name>
    <dbReference type="NCBI Taxonomy" id="1111077"/>
    <lineage>
        <taxon>Eukaryota</taxon>
        <taxon>Fungi</taxon>
        <taxon>Dikarya</taxon>
        <taxon>Ascomycota</taxon>
        <taxon>Pezizomycotina</taxon>
        <taxon>Sordariomycetes</taxon>
        <taxon>Hypocreomycetidae</taxon>
        <taxon>Hypocreales</taxon>
        <taxon>Clavicipitaceae</taxon>
        <taxon>Claviceps</taxon>
    </lineage>
</organism>